<keyword evidence="3" id="KW-1185">Reference proteome</keyword>
<dbReference type="EMBL" id="ML996082">
    <property type="protein sequence ID" value="KAF2155991.1"/>
    <property type="molecule type" value="Genomic_DNA"/>
</dbReference>
<dbReference type="OrthoDB" id="5226996at2759"/>
<gene>
    <name evidence="2" type="ORF">K461DRAFT_275055</name>
</gene>
<dbReference type="AlphaFoldDB" id="A0A9P4J766"/>
<proteinExistence type="predicted"/>
<dbReference type="Proteomes" id="UP000799439">
    <property type="component" value="Unassembled WGS sequence"/>
</dbReference>
<feature type="region of interest" description="Disordered" evidence="1">
    <location>
        <begin position="398"/>
        <end position="651"/>
    </location>
</feature>
<protein>
    <submittedName>
        <fullName evidence="2">Uncharacterized protein</fullName>
    </submittedName>
</protein>
<feature type="compositionally biased region" description="Basic and acidic residues" evidence="1">
    <location>
        <begin position="501"/>
        <end position="513"/>
    </location>
</feature>
<evidence type="ECO:0000313" key="3">
    <source>
        <dbReference type="Proteomes" id="UP000799439"/>
    </source>
</evidence>
<feature type="compositionally biased region" description="Low complexity" evidence="1">
    <location>
        <begin position="1"/>
        <end position="10"/>
    </location>
</feature>
<feature type="compositionally biased region" description="Polar residues" evidence="1">
    <location>
        <begin position="454"/>
        <end position="464"/>
    </location>
</feature>
<comment type="caution">
    <text evidence="2">The sequence shown here is derived from an EMBL/GenBank/DDBJ whole genome shotgun (WGS) entry which is preliminary data.</text>
</comment>
<feature type="compositionally biased region" description="Basic residues" evidence="1">
    <location>
        <begin position="482"/>
        <end position="500"/>
    </location>
</feature>
<feature type="compositionally biased region" description="Basic residues" evidence="1">
    <location>
        <begin position="525"/>
        <end position="540"/>
    </location>
</feature>
<reference evidence="2" key="1">
    <citation type="journal article" date="2020" name="Stud. Mycol.">
        <title>101 Dothideomycetes genomes: a test case for predicting lifestyles and emergence of pathogens.</title>
        <authorList>
            <person name="Haridas S."/>
            <person name="Albert R."/>
            <person name="Binder M."/>
            <person name="Bloem J."/>
            <person name="Labutti K."/>
            <person name="Salamov A."/>
            <person name="Andreopoulos B."/>
            <person name="Baker S."/>
            <person name="Barry K."/>
            <person name="Bills G."/>
            <person name="Bluhm B."/>
            <person name="Cannon C."/>
            <person name="Castanera R."/>
            <person name="Culley D."/>
            <person name="Daum C."/>
            <person name="Ezra D."/>
            <person name="Gonzalez J."/>
            <person name="Henrissat B."/>
            <person name="Kuo A."/>
            <person name="Liang C."/>
            <person name="Lipzen A."/>
            <person name="Lutzoni F."/>
            <person name="Magnuson J."/>
            <person name="Mondo S."/>
            <person name="Nolan M."/>
            <person name="Ohm R."/>
            <person name="Pangilinan J."/>
            <person name="Park H.-J."/>
            <person name="Ramirez L."/>
            <person name="Alfaro M."/>
            <person name="Sun H."/>
            <person name="Tritt A."/>
            <person name="Yoshinaga Y."/>
            <person name="Zwiers L.-H."/>
            <person name="Turgeon B."/>
            <person name="Goodwin S."/>
            <person name="Spatafora J."/>
            <person name="Crous P."/>
            <person name="Grigoriev I."/>
        </authorList>
    </citation>
    <scope>NUCLEOTIDE SEQUENCE</scope>
    <source>
        <strain evidence="2">CBS 260.36</strain>
    </source>
</reference>
<evidence type="ECO:0000313" key="2">
    <source>
        <dbReference type="EMBL" id="KAF2155991.1"/>
    </source>
</evidence>
<feature type="region of interest" description="Disordered" evidence="1">
    <location>
        <begin position="176"/>
        <end position="210"/>
    </location>
</feature>
<feature type="compositionally biased region" description="Basic and acidic residues" evidence="1">
    <location>
        <begin position="13"/>
        <end position="25"/>
    </location>
</feature>
<accession>A0A9P4J766</accession>
<sequence>MDSPSSSPRSSRSRYDKRISRERMLRRVKAKRSLATFRPCESPSTPDEYVLPRKSKFVEDQSVGGTAHTPGTSMDDDGSTAPSKLSRFVNSINPLNAFRAFTKTYKDVKEDLTLKNIKVHRDIDDRSSTKVNSTSNLGDTLTSTFGATLERGRKLSASVRGRSLSNLRKARSEINLLPRGRVSTPSLSPTKRYSSESVRRSSSRGLKQQRRLNKRISDLEAQLDKARRELQEALNPASPASELSSHYERYTPKFKIHSARKIPFTPGLLPTLPSESLLYPEMADHQSHDAAQAVTPDDPSFISLNSLAHAPGLNRIVTLSAMADNSVGSDDEMRDTEDIQLAGSSVMNITINDRHESSAQTPGNAVYMHDDTLTASTEGQGLGINLKPSQLDMELTTERVDSQQDIRVPQPEPDRANVDTEPQSGQGAQPEKATESLLPTNEPRETWEEANESAAIQSLPTQSLPEDGSDYDQWVKDNSKTAKTRPKRKTTRSTKSKKRKSSGDDNGEYKPDADEGSSDDVPDPKKRRKSTGSAAKKRTSTTKSTKPDDRPAEAAAVEPTRPRRSTDTQRGGLEVIEEEEDSNVPSSSPALRDQTKHKKGRPSMEEIISIPLNDDESPVGMGTPPADDEVRTTPSARGKGRHGWDWPDFVF</sequence>
<feature type="region of interest" description="Disordered" evidence="1">
    <location>
        <begin position="1"/>
        <end position="82"/>
    </location>
</feature>
<organism evidence="2 3">
    <name type="scientific">Myriangium duriaei CBS 260.36</name>
    <dbReference type="NCBI Taxonomy" id="1168546"/>
    <lineage>
        <taxon>Eukaryota</taxon>
        <taxon>Fungi</taxon>
        <taxon>Dikarya</taxon>
        <taxon>Ascomycota</taxon>
        <taxon>Pezizomycotina</taxon>
        <taxon>Dothideomycetes</taxon>
        <taxon>Dothideomycetidae</taxon>
        <taxon>Myriangiales</taxon>
        <taxon>Myriangiaceae</taxon>
        <taxon>Myriangium</taxon>
    </lineage>
</organism>
<evidence type="ECO:0000256" key="1">
    <source>
        <dbReference type="SAM" id="MobiDB-lite"/>
    </source>
</evidence>
<name>A0A9P4J766_9PEZI</name>